<organism evidence="1 2">
    <name type="scientific">Nibea albiflora</name>
    <name type="common">Yellow drum</name>
    <name type="synonym">Corvina albiflora</name>
    <dbReference type="NCBI Taxonomy" id="240163"/>
    <lineage>
        <taxon>Eukaryota</taxon>
        <taxon>Metazoa</taxon>
        <taxon>Chordata</taxon>
        <taxon>Craniata</taxon>
        <taxon>Vertebrata</taxon>
        <taxon>Euteleostomi</taxon>
        <taxon>Actinopterygii</taxon>
        <taxon>Neopterygii</taxon>
        <taxon>Teleostei</taxon>
        <taxon>Neoteleostei</taxon>
        <taxon>Acanthomorphata</taxon>
        <taxon>Eupercaria</taxon>
        <taxon>Sciaenidae</taxon>
        <taxon>Nibea</taxon>
    </lineage>
</organism>
<gene>
    <name evidence="1" type="ORF">GBF38_007795</name>
</gene>
<accession>A0ACB7EPG5</accession>
<name>A0ACB7EPG5_NIBAL</name>
<proteinExistence type="predicted"/>
<dbReference type="EMBL" id="CM024791">
    <property type="protein sequence ID" value="KAG8003814.1"/>
    <property type="molecule type" value="Genomic_DNA"/>
</dbReference>
<evidence type="ECO:0000313" key="1">
    <source>
        <dbReference type="EMBL" id="KAG8003814.1"/>
    </source>
</evidence>
<reference evidence="1" key="1">
    <citation type="submission" date="2020-04" db="EMBL/GenBank/DDBJ databases">
        <title>A chromosome-scale assembly and high-density genetic map of the yellow drum (Nibea albiflora) genome.</title>
        <authorList>
            <person name="Xu D."/>
            <person name="Zhang W."/>
            <person name="Chen R."/>
            <person name="Tan P."/>
            <person name="Wang L."/>
            <person name="Song H."/>
            <person name="Tian L."/>
            <person name="Zhu Q."/>
            <person name="Wang B."/>
        </authorList>
    </citation>
    <scope>NUCLEOTIDE SEQUENCE</scope>
    <source>
        <strain evidence="1">ZJHYS-2018</strain>
    </source>
</reference>
<protein>
    <submittedName>
        <fullName evidence="1">Uncharacterized protein</fullName>
    </submittedName>
</protein>
<evidence type="ECO:0000313" key="2">
    <source>
        <dbReference type="Proteomes" id="UP000805704"/>
    </source>
</evidence>
<sequence length="76" mass="8353">MAEDSYLCFIFILQQSSVDANALLHFGKEEVNAVIHSSFNACQGLAASYIVDLLTIYEPLFNLRAFDSGPLVLALL</sequence>
<keyword evidence="2" id="KW-1185">Reference proteome</keyword>
<comment type="caution">
    <text evidence="1">The sequence shown here is derived from an EMBL/GenBank/DDBJ whole genome shotgun (WGS) entry which is preliminary data.</text>
</comment>
<dbReference type="Proteomes" id="UP000805704">
    <property type="component" value="Chromosome 3"/>
</dbReference>